<dbReference type="EMBL" id="JAWJWE010000036">
    <property type="protein sequence ID" value="KAK6628223.1"/>
    <property type="molecule type" value="Genomic_DNA"/>
</dbReference>
<proteinExistence type="predicted"/>
<organism evidence="3 4">
    <name type="scientific">Polyplax serrata</name>
    <name type="common">Common mouse louse</name>
    <dbReference type="NCBI Taxonomy" id="468196"/>
    <lineage>
        <taxon>Eukaryota</taxon>
        <taxon>Metazoa</taxon>
        <taxon>Ecdysozoa</taxon>
        <taxon>Arthropoda</taxon>
        <taxon>Hexapoda</taxon>
        <taxon>Insecta</taxon>
        <taxon>Pterygota</taxon>
        <taxon>Neoptera</taxon>
        <taxon>Paraneoptera</taxon>
        <taxon>Psocodea</taxon>
        <taxon>Troctomorpha</taxon>
        <taxon>Phthiraptera</taxon>
        <taxon>Anoplura</taxon>
        <taxon>Polyplacidae</taxon>
        <taxon>Polyplax</taxon>
    </lineage>
</organism>
<feature type="chain" id="PRO_5042968580" evidence="2">
    <location>
        <begin position="26"/>
        <end position="152"/>
    </location>
</feature>
<feature type="region of interest" description="Disordered" evidence="1">
    <location>
        <begin position="56"/>
        <end position="112"/>
    </location>
</feature>
<dbReference type="Proteomes" id="UP001372834">
    <property type="component" value="Unassembled WGS sequence"/>
</dbReference>
<evidence type="ECO:0000256" key="2">
    <source>
        <dbReference type="SAM" id="SignalP"/>
    </source>
</evidence>
<protein>
    <submittedName>
        <fullName evidence="3">Uncharacterized protein</fullName>
    </submittedName>
</protein>
<feature type="compositionally biased region" description="Polar residues" evidence="1">
    <location>
        <begin position="127"/>
        <end position="143"/>
    </location>
</feature>
<feature type="compositionally biased region" description="Low complexity" evidence="1">
    <location>
        <begin position="59"/>
        <end position="69"/>
    </location>
</feature>
<reference evidence="3 4" key="1">
    <citation type="submission" date="2023-10" db="EMBL/GenBank/DDBJ databases">
        <title>Genomes of two closely related lineages of the louse Polyplax serrata with different host specificities.</title>
        <authorList>
            <person name="Martinu J."/>
            <person name="Tarabai H."/>
            <person name="Stefka J."/>
            <person name="Hypsa V."/>
        </authorList>
    </citation>
    <scope>NUCLEOTIDE SEQUENCE [LARGE SCALE GENOMIC DNA]</scope>
    <source>
        <strain evidence="3">HR10_N</strain>
    </source>
</reference>
<sequence length="152" mass="16232">MFKCARISQAGVISLSVLVPLCVSALMLVSGNVGDRTEVRGGSDFSGEDGIVIEVEAHSPPSRSMSPGVSPSPPPPPPPVSSRWSEFGSFRTNMPSRMQTTNSGLSYGDSESCPQCRDRYATFKRNNSIQSSTTVNSYTGSTQPRKEAAKVQ</sequence>
<evidence type="ECO:0000313" key="3">
    <source>
        <dbReference type="EMBL" id="KAK6628223.1"/>
    </source>
</evidence>
<keyword evidence="2" id="KW-0732">Signal</keyword>
<feature type="compositionally biased region" description="Pro residues" evidence="1">
    <location>
        <begin position="70"/>
        <end position="80"/>
    </location>
</feature>
<comment type="caution">
    <text evidence="3">The sequence shown here is derived from an EMBL/GenBank/DDBJ whole genome shotgun (WGS) entry which is preliminary data.</text>
</comment>
<evidence type="ECO:0000256" key="1">
    <source>
        <dbReference type="SAM" id="MobiDB-lite"/>
    </source>
</evidence>
<feature type="compositionally biased region" description="Polar residues" evidence="1">
    <location>
        <begin position="90"/>
        <end position="105"/>
    </location>
</feature>
<feature type="signal peptide" evidence="2">
    <location>
        <begin position="1"/>
        <end position="25"/>
    </location>
</feature>
<feature type="region of interest" description="Disordered" evidence="1">
    <location>
        <begin position="127"/>
        <end position="152"/>
    </location>
</feature>
<accession>A0AAN8RVM9</accession>
<name>A0AAN8RVM9_POLSC</name>
<gene>
    <name evidence="3" type="ORF">RUM43_002035</name>
</gene>
<dbReference type="AlphaFoldDB" id="A0AAN8RVM9"/>
<evidence type="ECO:0000313" key="4">
    <source>
        <dbReference type="Proteomes" id="UP001372834"/>
    </source>
</evidence>